<keyword evidence="2" id="KW-0813">Transport</keyword>
<keyword evidence="5 6" id="KW-0472">Membrane</keyword>
<evidence type="ECO:0000259" key="8">
    <source>
        <dbReference type="Pfam" id="PF16916"/>
    </source>
</evidence>
<protein>
    <submittedName>
        <fullName evidence="9">Cation transporter</fullName>
    </submittedName>
</protein>
<feature type="transmembrane region" description="Helical" evidence="6">
    <location>
        <begin position="156"/>
        <end position="181"/>
    </location>
</feature>
<dbReference type="Pfam" id="PF16916">
    <property type="entry name" value="ZT_dimer"/>
    <property type="match status" value="1"/>
</dbReference>
<dbReference type="EMBL" id="CP056775">
    <property type="protein sequence ID" value="QRR01414.1"/>
    <property type="molecule type" value="Genomic_DNA"/>
</dbReference>
<feature type="transmembrane region" description="Helical" evidence="6">
    <location>
        <begin position="114"/>
        <end position="135"/>
    </location>
</feature>
<dbReference type="Pfam" id="PF01545">
    <property type="entry name" value="Cation_efflux"/>
    <property type="match status" value="1"/>
</dbReference>
<organism evidence="9 10">
    <name type="scientific">Dyadobacter sandarakinus</name>
    <dbReference type="NCBI Taxonomy" id="2747268"/>
    <lineage>
        <taxon>Bacteria</taxon>
        <taxon>Pseudomonadati</taxon>
        <taxon>Bacteroidota</taxon>
        <taxon>Cytophagia</taxon>
        <taxon>Cytophagales</taxon>
        <taxon>Spirosomataceae</taxon>
        <taxon>Dyadobacter</taxon>
    </lineage>
</organism>
<dbReference type="Gene3D" id="1.20.1510.10">
    <property type="entry name" value="Cation efflux protein transmembrane domain"/>
    <property type="match status" value="1"/>
</dbReference>
<dbReference type="PANTHER" id="PTHR13414">
    <property type="entry name" value="HUEL-CATION TRANSPORTER"/>
    <property type="match status" value="1"/>
</dbReference>
<reference evidence="9 10" key="1">
    <citation type="submission" date="2020-06" db="EMBL/GenBank/DDBJ databases">
        <title>Dyadobacter sandarakinus sp. nov., isolated from the soil of the Arctic Yellow River Station.</title>
        <authorList>
            <person name="Zhang Y."/>
            <person name="Peng F."/>
        </authorList>
    </citation>
    <scope>NUCLEOTIDE SEQUENCE [LARGE SCALE GENOMIC DNA]</scope>
    <source>
        <strain evidence="9 10">Q3-56</strain>
    </source>
</reference>
<feature type="domain" description="Cation efflux protein transmembrane" evidence="7">
    <location>
        <begin position="11"/>
        <end position="216"/>
    </location>
</feature>
<sequence>MSSSKTSIYSALGANLLISVTKFVAGSFSNSASMISEGIHSLVDTVNQLLLLLGISRSHKEPDATHPFGYGKELYFWSFIVSILIFGLGGGLSVYQGIIHIIRPEALGNPKLSYIVLVLSILFEGTSLVIAAKEFNHVKGDLGWWEAIVKSKDPSTFLVLFEDLAAVIGLVIVGVCLYLGHLLNMPVLDGVASLLVGILLIIVSIILARESRSLLMGEGVARETKVKIKALVDEVNGVVSVPEILSNYLSPNEIVMIVMVVFRDDMTSAEINAAIHEIRSKIKEKSALVKFVFVQPTDHLYLNSFFPGRSSSRSDRPV</sequence>
<evidence type="ECO:0000256" key="2">
    <source>
        <dbReference type="ARBA" id="ARBA00022448"/>
    </source>
</evidence>
<dbReference type="NCBIfam" id="TIGR01297">
    <property type="entry name" value="CDF"/>
    <property type="match status" value="1"/>
</dbReference>
<evidence type="ECO:0000256" key="6">
    <source>
        <dbReference type="SAM" id="Phobius"/>
    </source>
</evidence>
<evidence type="ECO:0000256" key="3">
    <source>
        <dbReference type="ARBA" id="ARBA00022692"/>
    </source>
</evidence>
<evidence type="ECO:0000313" key="10">
    <source>
        <dbReference type="Proteomes" id="UP000612680"/>
    </source>
</evidence>
<comment type="subcellular location">
    <subcellularLocation>
        <location evidence="1">Membrane</location>
        <topology evidence="1">Multi-pass membrane protein</topology>
    </subcellularLocation>
</comment>
<evidence type="ECO:0000313" key="9">
    <source>
        <dbReference type="EMBL" id="QRR01414.1"/>
    </source>
</evidence>
<keyword evidence="4 6" id="KW-1133">Transmembrane helix</keyword>
<keyword evidence="10" id="KW-1185">Reference proteome</keyword>
<dbReference type="PANTHER" id="PTHR13414:SF9">
    <property type="entry name" value="PROTON-COUPLED ZINC ANTIPORTER SLC30A9, MITOCHONDRIAL"/>
    <property type="match status" value="1"/>
</dbReference>
<dbReference type="SUPFAM" id="SSF161111">
    <property type="entry name" value="Cation efflux protein transmembrane domain-like"/>
    <property type="match status" value="1"/>
</dbReference>
<evidence type="ECO:0000259" key="7">
    <source>
        <dbReference type="Pfam" id="PF01545"/>
    </source>
</evidence>
<feature type="domain" description="Cation efflux protein cytoplasmic" evidence="8">
    <location>
        <begin position="223"/>
        <end position="295"/>
    </location>
</feature>
<feature type="transmembrane region" description="Helical" evidence="6">
    <location>
        <begin position="187"/>
        <end position="208"/>
    </location>
</feature>
<dbReference type="InterPro" id="IPR058533">
    <property type="entry name" value="Cation_efflux_TM"/>
</dbReference>
<dbReference type="InterPro" id="IPR002524">
    <property type="entry name" value="Cation_efflux"/>
</dbReference>
<dbReference type="InterPro" id="IPR036837">
    <property type="entry name" value="Cation_efflux_CTD_sf"/>
</dbReference>
<keyword evidence="3 6" id="KW-0812">Transmembrane</keyword>
<evidence type="ECO:0000256" key="1">
    <source>
        <dbReference type="ARBA" id="ARBA00004141"/>
    </source>
</evidence>
<name>A0ABX7I5N8_9BACT</name>
<accession>A0ABX7I5N8</accession>
<evidence type="ECO:0000256" key="5">
    <source>
        <dbReference type="ARBA" id="ARBA00023136"/>
    </source>
</evidence>
<evidence type="ECO:0000256" key="4">
    <source>
        <dbReference type="ARBA" id="ARBA00022989"/>
    </source>
</evidence>
<gene>
    <name evidence="9" type="ORF">HWI92_11115</name>
</gene>
<feature type="transmembrane region" description="Helical" evidence="6">
    <location>
        <begin position="6"/>
        <end position="25"/>
    </location>
</feature>
<dbReference type="SUPFAM" id="SSF160240">
    <property type="entry name" value="Cation efflux protein cytoplasmic domain-like"/>
    <property type="match status" value="1"/>
</dbReference>
<dbReference type="InterPro" id="IPR027470">
    <property type="entry name" value="Cation_efflux_CTD"/>
</dbReference>
<dbReference type="InterPro" id="IPR027469">
    <property type="entry name" value="Cation_efflux_TMD_sf"/>
</dbReference>
<dbReference type="RefSeq" id="WP_204663707.1">
    <property type="nucleotide sequence ID" value="NZ_CP056775.1"/>
</dbReference>
<dbReference type="Proteomes" id="UP000612680">
    <property type="component" value="Chromosome"/>
</dbReference>
<feature type="transmembrane region" description="Helical" evidence="6">
    <location>
        <begin position="74"/>
        <end position="102"/>
    </location>
</feature>
<proteinExistence type="predicted"/>
<dbReference type="InterPro" id="IPR040177">
    <property type="entry name" value="SLC30A9"/>
</dbReference>